<organism evidence="5 6">
    <name type="scientific">Striga hermonthica</name>
    <name type="common">Purple witchweed</name>
    <name type="synonym">Buchnera hermonthica</name>
    <dbReference type="NCBI Taxonomy" id="68872"/>
    <lineage>
        <taxon>Eukaryota</taxon>
        <taxon>Viridiplantae</taxon>
        <taxon>Streptophyta</taxon>
        <taxon>Embryophyta</taxon>
        <taxon>Tracheophyta</taxon>
        <taxon>Spermatophyta</taxon>
        <taxon>Magnoliopsida</taxon>
        <taxon>eudicotyledons</taxon>
        <taxon>Gunneridae</taxon>
        <taxon>Pentapetalae</taxon>
        <taxon>asterids</taxon>
        <taxon>lamiids</taxon>
        <taxon>Lamiales</taxon>
        <taxon>Orobanchaceae</taxon>
        <taxon>Buchnereae</taxon>
        <taxon>Striga</taxon>
    </lineage>
</organism>
<sequence length="431" mass="48455">MDRNFNESLNPSSQLHMGIQSGGPAPELGFPIIDELGIHLLPNTPLPTSLSAIDQDCDFSNAPLLRYINEMLMEEHFEDQTHMLQESLHFQAKEKSFYEAIGKRYPSSPGPYPACFVESPDYDASNNPYSNPYSSSSSSRDCGGYLIDIVNSGRVNGRNPFVGFDPGSHDIFAERFSPCDETRPVCTFEGNLAREPVKESDFRAKRNWHNVDYEPELENEERSSKIRAPDSDIDKLTGEFDSMLLNSMGEGQEKYSAYREELKNALKKDKLPQAAAKSRKARAAKKQSKKKEVIDLQALLISCAHAIAVDENRTANELLKKIREHSSPDGDASQRLAHYFADALEARLAGARSPIYKSIVARKTKASDYLRAYYTSLASAPFKKISEFATLRTIFTESRKADKVHVIDFVSCSIPDELLLLWVFLVFFKLP</sequence>
<comment type="similarity">
    <text evidence="3">Belongs to the GRAS family.</text>
</comment>
<keyword evidence="2" id="KW-0804">Transcription</keyword>
<proteinExistence type="inferred from homology"/>
<evidence type="ECO:0000256" key="1">
    <source>
        <dbReference type="ARBA" id="ARBA00023015"/>
    </source>
</evidence>
<dbReference type="PROSITE" id="PS50985">
    <property type="entry name" value="GRAS"/>
    <property type="match status" value="1"/>
</dbReference>
<comment type="caution">
    <text evidence="3">Lacks conserved residue(s) required for the propagation of feature annotation.</text>
</comment>
<name>A0A9N7RMP9_STRHE</name>
<evidence type="ECO:0000256" key="2">
    <source>
        <dbReference type="ARBA" id="ARBA00023163"/>
    </source>
</evidence>
<dbReference type="OrthoDB" id="47276at2759"/>
<accession>A0A9N7RMP9</accession>
<dbReference type="EMBL" id="CACSLK010030184">
    <property type="protein sequence ID" value="CAA0836392.1"/>
    <property type="molecule type" value="Genomic_DNA"/>
</dbReference>
<dbReference type="InterPro" id="IPR005202">
    <property type="entry name" value="TF_GRAS"/>
</dbReference>
<protein>
    <submittedName>
        <fullName evidence="5">Scarecrow-like protein 9</fullName>
    </submittedName>
</protein>
<comment type="caution">
    <text evidence="5">The sequence shown here is derived from an EMBL/GenBank/DDBJ whole genome shotgun (WGS) entry which is preliminary data.</text>
</comment>
<feature type="short sequence motif" description="VHIID" evidence="3">
    <location>
        <begin position="404"/>
        <end position="408"/>
    </location>
</feature>
<evidence type="ECO:0000256" key="4">
    <source>
        <dbReference type="SAM" id="MobiDB-lite"/>
    </source>
</evidence>
<keyword evidence="6" id="KW-1185">Reference proteome</keyword>
<dbReference type="Proteomes" id="UP001153555">
    <property type="component" value="Unassembled WGS sequence"/>
</dbReference>
<reference evidence="5" key="1">
    <citation type="submission" date="2019-12" db="EMBL/GenBank/DDBJ databases">
        <authorList>
            <person name="Scholes J."/>
        </authorList>
    </citation>
    <scope>NUCLEOTIDE SEQUENCE</scope>
</reference>
<dbReference type="PANTHER" id="PTHR31636">
    <property type="entry name" value="OSJNBA0084A10.13 PROTEIN-RELATED"/>
    <property type="match status" value="1"/>
</dbReference>
<feature type="region of interest" description="Disordered" evidence="4">
    <location>
        <begin position="1"/>
        <end position="21"/>
    </location>
</feature>
<keyword evidence="1" id="KW-0805">Transcription regulation</keyword>
<feature type="region of interest" description="Leucine repeat I (LRI)" evidence="3">
    <location>
        <begin position="294"/>
        <end position="354"/>
    </location>
</feature>
<gene>
    <name evidence="5" type="ORF">SHERM_03487</name>
</gene>
<dbReference type="AlphaFoldDB" id="A0A9N7RMP9"/>
<evidence type="ECO:0000313" key="5">
    <source>
        <dbReference type="EMBL" id="CAA0836392.1"/>
    </source>
</evidence>
<dbReference type="Pfam" id="PF03514">
    <property type="entry name" value="GRAS"/>
    <property type="match status" value="1"/>
</dbReference>
<evidence type="ECO:0000313" key="6">
    <source>
        <dbReference type="Proteomes" id="UP001153555"/>
    </source>
</evidence>
<evidence type="ECO:0000256" key="3">
    <source>
        <dbReference type="PROSITE-ProRule" id="PRU01191"/>
    </source>
</evidence>
<feature type="compositionally biased region" description="Polar residues" evidence="4">
    <location>
        <begin position="1"/>
        <end position="15"/>
    </location>
</feature>